<evidence type="ECO:0000313" key="2">
    <source>
        <dbReference type="EMBL" id="CAI9757267.1"/>
    </source>
</evidence>
<proteinExistence type="predicted"/>
<name>A0AAD1YYQ4_9LAMI</name>
<keyword evidence="3" id="KW-1185">Reference proteome</keyword>
<feature type="compositionally biased region" description="Basic residues" evidence="1">
    <location>
        <begin position="34"/>
        <end position="50"/>
    </location>
</feature>
<gene>
    <name evidence="2" type="ORF">FPE_LOCUS4697</name>
</gene>
<dbReference type="EMBL" id="OU503037">
    <property type="protein sequence ID" value="CAI9757267.1"/>
    <property type="molecule type" value="Genomic_DNA"/>
</dbReference>
<protein>
    <submittedName>
        <fullName evidence="2">Uncharacterized protein</fullName>
    </submittedName>
</protein>
<dbReference type="InterPro" id="IPR053342">
    <property type="entry name" value="Exosome_cofactor/PTGS_suppr"/>
</dbReference>
<accession>A0AAD1YYQ4</accession>
<dbReference type="PANTHER" id="PTHR37260:SF2">
    <property type="entry name" value="PROTEIN ECERIFERUM 16"/>
    <property type="match status" value="1"/>
</dbReference>
<reference evidence="2" key="1">
    <citation type="submission" date="2023-05" db="EMBL/GenBank/DDBJ databases">
        <authorList>
            <person name="Huff M."/>
        </authorList>
    </citation>
    <scope>NUCLEOTIDE SEQUENCE</scope>
</reference>
<organism evidence="2 3">
    <name type="scientific">Fraxinus pennsylvanica</name>
    <dbReference type="NCBI Taxonomy" id="56036"/>
    <lineage>
        <taxon>Eukaryota</taxon>
        <taxon>Viridiplantae</taxon>
        <taxon>Streptophyta</taxon>
        <taxon>Embryophyta</taxon>
        <taxon>Tracheophyta</taxon>
        <taxon>Spermatophyta</taxon>
        <taxon>Magnoliopsida</taxon>
        <taxon>eudicotyledons</taxon>
        <taxon>Gunneridae</taxon>
        <taxon>Pentapetalae</taxon>
        <taxon>asterids</taxon>
        <taxon>lamiids</taxon>
        <taxon>Lamiales</taxon>
        <taxon>Oleaceae</taxon>
        <taxon>Oleeae</taxon>
        <taxon>Fraxinus</taxon>
    </lineage>
</organism>
<evidence type="ECO:0000313" key="3">
    <source>
        <dbReference type="Proteomes" id="UP000834106"/>
    </source>
</evidence>
<feature type="compositionally biased region" description="Polar residues" evidence="1">
    <location>
        <begin position="51"/>
        <end position="63"/>
    </location>
</feature>
<feature type="region of interest" description="Disordered" evidence="1">
    <location>
        <begin position="31"/>
        <end position="89"/>
    </location>
</feature>
<evidence type="ECO:0000256" key="1">
    <source>
        <dbReference type="SAM" id="MobiDB-lite"/>
    </source>
</evidence>
<dbReference type="AlphaFoldDB" id="A0AAD1YYQ4"/>
<dbReference type="Proteomes" id="UP000834106">
    <property type="component" value="Chromosome 2"/>
</dbReference>
<sequence length="436" mass="47740">MEGKAYVGGRGGLEELEDIIVRPFHRIMDSKALAKSKRAHSLHHSKKHNPHQTSKAPSVSSGTASGGKKQPGKQVADKPQQSQNFRKLPSNWDRYEEEFDLDSEDTVQESSSQATDVMRKSKGADYAYLLSEAKAESQGNYSSDIFSSLNDVLDDFTQGLGPLLSARGQGIMSWIAVDNFKVEDKATTSYEAPFLSLNLQTLSAQLAKAKVSERLFAEPDLLPPELLDELQEYSGDKHDVGQISHETLAADVSSLSREPEENIFKERDCASICSAATITTDLPVATAIDVNHTDQRSLPESISNANVDLAAKKSARFEAADAEAELDMLLDSFGETEFFDSSSVTKRSNTLSYLQQEDISQLGPAESLNKGHDAEKHSKMPALMDNTIDNLLEETSALININDKTLPHNVKAAPSSLDAVSKSKLLDDFDSWLDTI</sequence>
<dbReference type="PANTHER" id="PTHR37260">
    <property type="entry name" value="PHOSPHORELAY PROTEIN"/>
    <property type="match status" value="1"/>
</dbReference>